<accession>A0A5C6MKE5</accession>
<name>A0A5C6MKE5_9TELE</name>
<protein>
    <submittedName>
        <fullName evidence="1">Uncharacterized protein</fullName>
    </submittedName>
</protein>
<organism evidence="1 2">
    <name type="scientific">Takifugu flavidus</name>
    <name type="common">sansaifugu</name>
    <dbReference type="NCBI Taxonomy" id="433684"/>
    <lineage>
        <taxon>Eukaryota</taxon>
        <taxon>Metazoa</taxon>
        <taxon>Chordata</taxon>
        <taxon>Craniata</taxon>
        <taxon>Vertebrata</taxon>
        <taxon>Euteleostomi</taxon>
        <taxon>Actinopterygii</taxon>
        <taxon>Neopterygii</taxon>
        <taxon>Teleostei</taxon>
        <taxon>Neoteleostei</taxon>
        <taxon>Acanthomorphata</taxon>
        <taxon>Eupercaria</taxon>
        <taxon>Tetraodontiformes</taxon>
        <taxon>Tetradontoidea</taxon>
        <taxon>Tetraodontidae</taxon>
        <taxon>Takifugu</taxon>
    </lineage>
</organism>
<dbReference type="Proteomes" id="UP000324091">
    <property type="component" value="Chromosome 9"/>
</dbReference>
<proteinExistence type="predicted"/>
<dbReference type="AlphaFoldDB" id="A0A5C6MKE5"/>
<dbReference type="EMBL" id="RHFK02000022">
    <property type="protein sequence ID" value="TWW55293.1"/>
    <property type="molecule type" value="Genomic_DNA"/>
</dbReference>
<evidence type="ECO:0000313" key="1">
    <source>
        <dbReference type="EMBL" id="TWW55293.1"/>
    </source>
</evidence>
<gene>
    <name evidence="1" type="ORF">D4764_09G0003420</name>
</gene>
<keyword evidence="2" id="KW-1185">Reference proteome</keyword>
<evidence type="ECO:0000313" key="2">
    <source>
        <dbReference type="Proteomes" id="UP000324091"/>
    </source>
</evidence>
<sequence>MTSSPLLPTLAPILCFGASGLPAARGVTGKARLRLRRARAGTSYFNGSSQGISQDRSPVFVCGYPKVCVQGCVLADCDVRVVPVSLPLL</sequence>
<reference evidence="1 2" key="1">
    <citation type="submission" date="2019-04" db="EMBL/GenBank/DDBJ databases">
        <title>Chromosome genome assembly for Takifugu flavidus.</title>
        <authorList>
            <person name="Xiao S."/>
        </authorList>
    </citation>
    <scope>NUCLEOTIDE SEQUENCE [LARGE SCALE GENOMIC DNA]</scope>
    <source>
        <strain evidence="1">HTHZ2018</strain>
        <tissue evidence="1">Muscle</tissue>
    </source>
</reference>
<comment type="caution">
    <text evidence="1">The sequence shown here is derived from an EMBL/GenBank/DDBJ whole genome shotgun (WGS) entry which is preliminary data.</text>
</comment>